<accession>A0A564L5Q8</accession>
<gene>
    <name evidence="1" type="ORF">SB6422_02097</name>
</gene>
<evidence type="ECO:0000313" key="2">
    <source>
        <dbReference type="Proteomes" id="UP000317374"/>
    </source>
</evidence>
<protein>
    <submittedName>
        <fullName evidence="1">Uncharacterized protein</fullName>
    </submittedName>
</protein>
<reference evidence="1 2" key="1">
    <citation type="submission" date="2019-07" db="EMBL/GenBank/DDBJ databases">
        <authorList>
            <person name="Brisse S."/>
            <person name="Rodrigues C."/>
            <person name="Thorpe H."/>
        </authorList>
    </citation>
    <scope>NUCLEOTIDE SEQUENCE [LARGE SCALE GENOMIC DNA]</scope>
    <source>
        <strain evidence="1">SB6422</strain>
    </source>
</reference>
<dbReference type="Proteomes" id="UP000317374">
    <property type="component" value="Unassembled WGS sequence"/>
</dbReference>
<proteinExistence type="predicted"/>
<evidence type="ECO:0000313" key="1">
    <source>
        <dbReference type="EMBL" id="VUS76868.1"/>
    </source>
</evidence>
<name>A0A564L5Q8_9ENTR</name>
<sequence length="37" mass="4109">MATFNNAVEPILIDEMDSLSRKTTLIPIKHLVPSNAQ</sequence>
<organism evidence="1 2">
    <name type="scientific">Klebsiella huaxiensis</name>
    <dbReference type="NCBI Taxonomy" id="2153354"/>
    <lineage>
        <taxon>Bacteria</taxon>
        <taxon>Pseudomonadati</taxon>
        <taxon>Pseudomonadota</taxon>
        <taxon>Gammaproteobacteria</taxon>
        <taxon>Enterobacterales</taxon>
        <taxon>Enterobacteriaceae</taxon>
        <taxon>Klebsiella/Raoultella group</taxon>
        <taxon>Klebsiella</taxon>
    </lineage>
</organism>
<dbReference type="EMBL" id="CABGGW010000034">
    <property type="protein sequence ID" value="VUS76868.1"/>
    <property type="molecule type" value="Genomic_DNA"/>
</dbReference>
<dbReference type="AlphaFoldDB" id="A0A564L5Q8"/>